<dbReference type="Pfam" id="PF03033">
    <property type="entry name" value="Glyco_transf_28"/>
    <property type="match status" value="1"/>
</dbReference>
<name>A0A1R1MMY5_9BACT</name>
<keyword evidence="14" id="KW-1185">Reference proteome</keyword>
<feature type="binding site" evidence="10">
    <location>
        <position position="193"/>
    </location>
    <ligand>
        <name>UDP-N-acetyl-alpha-D-glucosamine</name>
        <dbReference type="ChEBI" id="CHEBI:57705"/>
    </ligand>
</feature>
<dbReference type="STRING" id="1914305.BLW93_01210"/>
<dbReference type="GO" id="GO:0051301">
    <property type="term" value="P:cell division"/>
    <property type="evidence" value="ECO:0007669"/>
    <property type="project" value="UniProtKB-KW"/>
</dbReference>
<dbReference type="PANTHER" id="PTHR21015:SF22">
    <property type="entry name" value="GLYCOSYLTRANSFERASE"/>
    <property type="match status" value="1"/>
</dbReference>
<comment type="caution">
    <text evidence="13">The sequence shown here is derived from an EMBL/GenBank/DDBJ whole genome shotgun (WGS) entry which is preliminary data.</text>
</comment>
<dbReference type="GO" id="GO:0050511">
    <property type="term" value="F:undecaprenyldiphospho-muramoylpentapeptide beta-N-acetylglucosaminyltransferase activity"/>
    <property type="evidence" value="ECO:0007669"/>
    <property type="project" value="UniProtKB-UniRule"/>
</dbReference>
<evidence type="ECO:0000256" key="2">
    <source>
        <dbReference type="ARBA" id="ARBA00022618"/>
    </source>
</evidence>
<accession>A0A1R1MMY5</accession>
<dbReference type="Pfam" id="PF04101">
    <property type="entry name" value="Glyco_tran_28_C"/>
    <property type="match status" value="1"/>
</dbReference>
<gene>
    <name evidence="10" type="primary">murG</name>
    <name evidence="13" type="ORF">BLW93_01210</name>
</gene>
<dbReference type="CDD" id="cd03785">
    <property type="entry name" value="GT28_MurG"/>
    <property type="match status" value="1"/>
</dbReference>
<evidence type="ECO:0000256" key="7">
    <source>
        <dbReference type="ARBA" id="ARBA00023136"/>
    </source>
</evidence>
<feature type="binding site" evidence="10">
    <location>
        <position position="122"/>
    </location>
    <ligand>
        <name>UDP-N-acetyl-alpha-D-glucosamine</name>
        <dbReference type="ChEBI" id="CHEBI:57705"/>
    </ligand>
</feature>
<dbReference type="InterPro" id="IPR006009">
    <property type="entry name" value="GlcNAc_MurG"/>
</dbReference>
<evidence type="ECO:0000256" key="3">
    <source>
        <dbReference type="ARBA" id="ARBA00022676"/>
    </source>
</evidence>
<feature type="binding site" evidence="10">
    <location>
        <position position="292"/>
    </location>
    <ligand>
        <name>UDP-N-acetyl-alpha-D-glucosamine</name>
        <dbReference type="ChEBI" id="CHEBI:57705"/>
    </ligand>
</feature>
<proteinExistence type="inferred from homology"/>
<comment type="subcellular location">
    <subcellularLocation>
        <location evidence="10">Cell membrane</location>
        <topology evidence="10">Peripheral membrane protein</topology>
        <orientation evidence="10">Cytoplasmic side</orientation>
    </subcellularLocation>
</comment>
<dbReference type="GO" id="GO:0051991">
    <property type="term" value="F:UDP-N-acetyl-D-glucosamine:N-acetylmuramoyl-L-alanyl-D-glutamyl-meso-2,6-diaminopimelyl-D-alanyl-D-alanine-diphosphoundecaprenol 4-beta-N-acetylglucosaminlytransferase activity"/>
    <property type="evidence" value="ECO:0007669"/>
    <property type="project" value="RHEA"/>
</dbReference>
<dbReference type="SUPFAM" id="SSF53756">
    <property type="entry name" value="UDP-Glycosyltransferase/glycogen phosphorylase"/>
    <property type="match status" value="1"/>
</dbReference>
<feature type="binding site" evidence="10">
    <location>
        <position position="161"/>
    </location>
    <ligand>
        <name>UDP-N-acetyl-alpha-D-glucosamine</name>
        <dbReference type="ChEBI" id="CHEBI:57705"/>
    </ligand>
</feature>
<evidence type="ECO:0000259" key="11">
    <source>
        <dbReference type="Pfam" id="PF03033"/>
    </source>
</evidence>
<evidence type="ECO:0000256" key="8">
    <source>
        <dbReference type="ARBA" id="ARBA00023306"/>
    </source>
</evidence>
<dbReference type="InterPro" id="IPR004276">
    <property type="entry name" value="GlycoTrans_28_N"/>
</dbReference>
<evidence type="ECO:0000313" key="13">
    <source>
        <dbReference type="EMBL" id="OMH41136.1"/>
    </source>
</evidence>
<dbReference type="GO" id="GO:0005886">
    <property type="term" value="C:plasma membrane"/>
    <property type="evidence" value="ECO:0007669"/>
    <property type="project" value="UniProtKB-SubCell"/>
</dbReference>
<evidence type="ECO:0000256" key="5">
    <source>
        <dbReference type="ARBA" id="ARBA00022960"/>
    </source>
</evidence>
<dbReference type="Gene3D" id="3.40.50.2000">
    <property type="entry name" value="Glycogen Phosphorylase B"/>
    <property type="match status" value="2"/>
</dbReference>
<keyword evidence="3 10" id="KW-0328">Glycosyltransferase</keyword>
<dbReference type="EMBL" id="MOEN01000003">
    <property type="protein sequence ID" value="OMH41136.1"/>
    <property type="molecule type" value="Genomic_DNA"/>
</dbReference>
<dbReference type="GO" id="GO:0009252">
    <property type="term" value="P:peptidoglycan biosynthetic process"/>
    <property type="evidence" value="ECO:0007669"/>
    <property type="project" value="UniProtKB-UniRule"/>
</dbReference>
<keyword evidence="9 10" id="KW-0961">Cell wall biogenesis/degradation</keyword>
<comment type="catalytic activity">
    <reaction evidence="10">
        <text>di-trans,octa-cis-undecaprenyl diphospho-N-acetyl-alpha-D-muramoyl-L-alanyl-D-glutamyl-meso-2,6-diaminopimeloyl-D-alanyl-D-alanine + UDP-N-acetyl-alpha-D-glucosamine = di-trans,octa-cis-undecaprenyl diphospho-[N-acetyl-alpha-D-glucosaminyl-(1-&gt;4)]-N-acetyl-alpha-D-muramoyl-L-alanyl-D-glutamyl-meso-2,6-diaminopimeloyl-D-alanyl-D-alanine + UDP + H(+)</text>
        <dbReference type="Rhea" id="RHEA:31227"/>
        <dbReference type="ChEBI" id="CHEBI:15378"/>
        <dbReference type="ChEBI" id="CHEBI:57705"/>
        <dbReference type="ChEBI" id="CHEBI:58223"/>
        <dbReference type="ChEBI" id="CHEBI:61387"/>
        <dbReference type="ChEBI" id="CHEBI:61388"/>
        <dbReference type="EC" id="2.4.1.227"/>
    </reaction>
</comment>
<evidence type="ECO:0000313" key="14">
    <source>
        <dbReference type="Proteomes" id="UP000187408"/>
    </source>
</evidence>
<dbReference type="AlphaFoldDB" id="A0A1R1MMY5"/>
<dbReference type="GO" id="GO:0071555">
    <property type="term" value="P:cell wall organization"/>
    <property type="evidence" value="ECO:0007669"/>
    <property type="project" value="UniProtKB-KW"/>
</dbReference>
<dbReference type="InterPro" id="IPR007235">
    <property type="entry name" value="Glyco_trans_28_C"/>
</dbReference>
<dbReference type="RefSeq" id="WP_076712293.1">
    <property type="nucleotide sequence ID" value="NZ_MOEN01000003.1"/>
</dbReference>
<evidence type="ECO:0000256" key="9">
    <source>
        <dbReference type="ARBA" id="ARBA00023316"/>
    </source>
</evidence>
<evidence type="ECO:0000256" key="6">
    <source>
        <dbReference type="ARBA" id="ARBA00022984"/>
    </source>
</evidence>
<keyword evidence="4 10" id="KW-0808">Transferase</keyword>
<protein>
    <recommendedName>
        <fullName evidence="10">UDP-N-acetylglucosamine--N-acetylmuramyl-(pentapeptide) pyrophosphoryl-undecaprenol N-acetylglucosamine transferase</fullName>
        <ecNumber evidence="10">2.4.1.227</ecNumber>
    </recommendedName>
    <alternativeName>
        <fullName evidence="10">Undecaprenyl-PP-MurNAc-pentapeptide-UDPGlcNAc GlcNAc transferase</fullName>
    </alternativeName>
</protein>
<keyword evidence="7 10" id="KW-0472">Membrane</keyword>
<evidence type="ECO:0000259" key="12">
    <source>
        <dbReference type="Pfam" id="PF04101"/>
    </source>
</evidence>
<feature type="binding site" evidence="10">
    <location>
        <begin position="10"/>
        <end position="12"/>
    </location>
    <ligand>
        <name>UDP-N-acetyl-alpha-D-glucosamine</name>
        <dbReference type="ChEBI" id="CHEBI:57705"/>
    </ligand>
</feature>
<evidence type="ECO:0000256" key="10">
    <source>
        <dbReference type="HAMAP-Rule" id="MF_00033"/>
    </source>
</evidence>
<dbReference type="PANTHER" id="PTHR21015">
    <property type="entry name" value="UDP-N-ACETYLGLUCOSAMINE--N-ACETYLMURAMYL-(PENTAPEPTIDE) PYROPHOSPHORYL-UNDECAPRENOL N-ACETYLGLUCOSAMINE TRANSFERASE 1"/>
    <property type="match status" value="1"/>
</dbReference>
<evidence type="ECO:0000256" key="4">
    <source>
        <dbReference type="ARBA" id="ARBA00022679"/>
    </source>
</evidence>
<sequence>MRIVVAGGGTGGHFFPAVAVIKELIRNGDKVLYIGTERGIEYRKSELIPCEKQFINVSGVSGKTPLKMLKGGFSILSSTVKVISMIKRFKPERILIFGGYVSIPVGFAAKFAGVPLVIHEQNSIPGKTNKLLSNFARKILIANSYCLKFFPEGILTGNPLREEILKCKLSKSYARSILNLDKEKFTILVFGGSQGALFLNKIVPEALKNFENKSSIQVIHVSGEGKENSLQEKYDRLGIKALVIPFTEEPWLLYRSTDVAISRSGALALSELCYFGIPSIFIPYPYAVDDHQYYNAKPVAEKNGCFLVRQTEIDGKGLANLLKKLYTDETLRSSFSSIMKSFAIPDATLKVVRETENAGS</sequence>
<feature type="domain" description="Glycosyltransferase family 28 N-terminal" evidence="11">
    <location>
        <begin position="3"/>
        <end position="140"/>
    </location>
</feature>
<dbReference type="UniPathway" id="UPA00219"/>
<evidence type="ECO:0000256" key="1">
    <source>
        <dbReference type="ARBA" id="ARBA00022475"/>
    </source>
</evidence>
<dbReference type="HAMAP" id="MF_00033">
    <property type="entry name" value="MurG"/>
    <property type="match status" value="1"/>
</dbReference>
<comment type="function">
    <text evidence="10">Cell wall formation. Catalyzes the transfer of a GlcNAc subunit on undecaprenyl-pyrophosphoryl-MurNAc-pentapeptide (lipid intermediate I) to form undecaprenyl-pyrophosphoryl-MurNAc-(pentapeptide)GlcNAc (lipid intermediate II).</text>
</comment>
<dbReference type="Proteomes" id="UP000187408">
    <property type="component" value="Unassembled WGS sequence"/>
</dbReference>
<keyword evidence="8 10" id="KW-0131">Cell cycle</keyword>
<dbReference type="GO" id="GO:0008360">
    <property type="term" value="P:regulation of cell shape"/>
    <property type="evidence" value="ECO:0007669"/>
    <property type="project" value="UniProtKB-KW"/>
</dbReference>
<keyword evidence="2 10" id="KW-0132">Cell division</keyword>
<dbReference type="GO" id="GO:0005975">
    <property type="term" value="P:carbohydrate metabolic process"/>
    <property type="evidence" value="ECO:0007669"/>
    <property type="project" value="InterPro"/>
</dbReference>
<comment type="similarity">
    <text evidence="10">Belongs to the glycosyltransferase 28 family. MurG subfamily.</text>
</comment>
<comment type="pathway">
    <text evidence="10">Cell wall biogenesis; peptidoglycan biosynthesis.</text>
</comment>
<keyword evidence="5 10" id="KW-0133">Cell shape</keyword>
<dbReference type="NCBIfam" id="TIGR01133">
    <property type="entry name" value="murG"/>
    <property type="match status" value="1"/>
</dbReference>
<dbReference type="OrthoDB" id="9808936at2"/>
<reference evidence="13 14" key="1">
    <citation type="submission" date="2016-10" db="EMBL/GenBank/DDBJ databases">
        <title>Genome sequence of a sulfur-reducing bacterium Desulfurobacterium indicum K6013.</title>
        <authorList>
            <person name="Cao J."/>
            <person name="Shao Z."/>
            <person name="Alain K."/>
            <person name="Jebbar M."/>
        </authorList>
    </citation>
    <scope>NUCLEOTIDE SEQUENCE [LARGE SCALE GENOMIC DNA]</scope>
    <source>
        <strain evidence="13 14">K6013</strain>
    </source>
</reference>
<keyword evidence="1 10" id="KW-1003">Cell membrane</keyword>
<organism evidence="13 14">
    <name type="scientific">Desulfurobacterium indicum</name>
    <dbReference type="NCBI Taxonomy" id="1914305"/>
    <lineage>
        <taxon>Bacteria</taxon>
        <taxon>Pseudomonadati</taxon>
        <taxon>Aquificota</taxon>
        <taxon>Aquificia</taxon>
        <taxon>Desulfurobacteriales</taxon>
        <taxon>Desulfurobacteriaceae</taxon>
        <taxon>Desulfurobacterium</taxon>
    </lineage>
</organism>
<comment type="caution">
    <text evidence="10">Lacks conserved residue(s) required for the propagation of feature annotation.</text>
</comment>
<feature type="domain" description="Glycosyl transferase family 28 C-terminal" evidence="12">
    <location>
        <begin position="186"/>
        <end position="330"/>
    </location>
</feature>
<keyword evidence="6 10" id="KW-0573">Peptidoglycan synthesis</keyword>
<dbReference type="EC" id="2.4.1.227" evidence="10"/>